<evidence type="ECO:0000313" key="4">
    <source>
        <dbReference type="EMBL" id="KAK0179031.1"/>
    </source>
</evidence>
<feature type="domain" description="Disease resistance R13L4/SHOC-2-like LRR" evidence="3">
    <location>
        <begin position="153"/>
        <end position="257"/>
    </location>
</feature>
<dbReference type="GO" id="GO:0005737">
    <property type="term" value="C:cytoplasm"/>
    <property type="evidence" value="ECO:0007669"/>
    <property type="project" value="TreeGrafter"/>
</dbReference>
<dbReference type="Pfam" id="PF13855">
    <property type="entry name" value="LRR_8"/>
    <property type="match status" value="3"/>
</dbReference>
<dbReference type="InterPro" id="IPR032675">
    <property type="entry name" value="LRR_dom_sf"/>
</dbReference>
<reference evidence="4" key="2">
    <citation type="submission" date="2023-03" db="EMBL/GenBank/DDBJ databases">
        <authorList>
            <person name="Inwood S.N."/>
            <person name="Skelly J.G."/>
            <person name="Guhlin J."/>
            <person name="Harrop T.W.R."/>
            <person name="Goldson S.G."/>
            <person name="Dearden P.K."/>
        </authorList>
    </citation>
    <scope>NUCLEOTIDE SEQUENCE</scope>
    <source>
        <strain evidence="4">Lincoln</strain>
        <tissue evidence="4">Whole body</tissue>
    </source>
</reference>
<gene>
    <name evidence="4" type="ORF">PV327_007857</name>
</gene>
<dbReference type="AlphaFoldDB" id="A0AA39G0H5"/>
<dbReference type="PANTHER" id="PTHR48051:SF1">
    <property type="entry name" value="RAS SUPPRESSOR PROTEIN 1"/>
    <property type="match status" value="1"/>
</dbReference>
<organism evidence="4 5">
    <name type="scientific">Microctonus hyperodae</name>
    <name type="common">Parasitoid wasp</name>
    <dbReference type="NCBI Taxonomy" id="165561"/>
    <lineage>
        <taxon>Eukaryota</taxon>
        <taxon>Metazoa</taxon>
        <taxon>Ecdysozoa</taxon>
        <taxon>Arthropoda</taxon>
        <taxon>Hexapoda</taxon>
        <taxon>Insecta</taxon>
        <taxon>Pterygota</taxon>
        <taxon>Neoptera</taxon>
        <taxon>Endopterygota</taxon>
        <taxon>Hymenoptera</taxon>
        <taxon>Apocrita</taxon>
        <taxon>Ichneumonoidea</taxon>
        <taxon>Braconidae</taxon>
        <taxon>Euphorinae</taxon>
        <taxon>Microctonus</taxon>
    </lineage>
</organism>
<dbReference type="PANTHER" id="PTHR48051">
    <property type="match status" value="1"/>
</dbReference>
<proteinExistence type="predicted"/>
<evidence type="ECO:0000256" key="2">
    <source>
        <dbReference type="ARBA" id="ARBA00022737"/>
    </source>
</evidence>
<dbReference type="SMART" id="SM00364">
    <property type="entry name" value="LRR_BAC"/>
    <property type="match status" value="10"/>
</dbReference>
<keyword evidence="5" id="KW-1185">Reference proteome</keyword>
<dbReference type="InterPro" id="IPR055414">
    <property type="entry name" value="LRR_R13L4/SHOC2-like"/>
</dbReference>
<dbReference type="PRINTS" id="PR00019">
    <property type="entry name" value="LEURICHRPT"/>
</dbReference>
<dbReference type="Proteomes" id="UP001168972">
    <property type="component" value="Unassembled WGS sequence"/>
</dbReference>
<accession>A0AA39G0H5</accession>
<dbReference type="EMBL" id="JAQQBR010000004">
    <property type="protein sequence ID" value="KAK0179031.1"/>
    <property type="molecule type" value="Genomic_DNA"/>
</dbReference>
<dbReference type="SMART" id="SM00369">
    <property type="entry name" value="LRR_TYP"/>
    <property type="match status" value="15"/>
</dbReference>
<keyword evidence="2" id="KW-0677">Repeat</keyword>
<dbReference type="InterPro" id="IPR001611">
    <property type="entry name" value="Leu-rich_rpt"/>
</dbReference>
<dbReference type="Gene3D" id="3.80.10.10">
    <property type="entry name" value="Ribonuclease Inhibitor"/>
    <property type="match status" value="3"/>
</dbReference>
<dbReference type="PROSITE" id="PS51450">
    <property type="entry name" value="LRR"/>
    <property type="match status" value="8"/>
</dbReference>
<dbReference type="SUPFAM" id="SSF52058">
    <property type="entry name" value="L domain-like"/>
    <property type="match status" value="2"/>
</dbReference>
<reference evidence="4" key="1">
    <citation type="journal article" date="2023" name="bioRxiv">
        <title>Scaffold-level genome assemblies of two parasitoid biocontrol wasps reveal the parthenogenesis mechanism and an associated novel virus.</title>
        <authorList>
            <person name="Inwood S."/>
            <person name="Skelly J."/>
            <person name="Guhlin J."/>
            <person name="Harrop T."/>
            <person name="Goldson S."/>
            <person name="Dearden P."/>
        </authorList>
    </citation>
    <scope>NUCLEOTIDE SEQUENCE</scope>
    <source>
        <strain evidence="4">Lincoln</strain>
        <tissue evidence="4">Whole body</tissue>
    </source>
</reference>
<comment type="caution">
    <text evidence="4">The sequence shown here is derived from an EMBL/GenBank/DDBJ whole genome shotgun (WGS) entry which is preliminary data.</text>
</comment>
<dbReference type="Pfam" id="PF23598">
    <property type="entry name" value="LRR_14"/>
    <property type="match status" value="1"/>
</dbReference>
<dbReference type="InterPro" id="IPR050216">
    <property type="entry name" value="LRR_domain-containing"/>
</dbReference>
<name>A0AA39G0H5_MICHY</name>
<evidence type="ECO:0000313" key="5">
    <source>
        <dbReference type="Proteomes" id="UP001168972"/>
    </source>
</evidence>
<protein>
    <recommendedName>
        <fullName evidence="3">Disease resistance R13L4/SHOC-2-like LRR domain-containing protein</fullName>
    </recommendedName>
</protein>
<evidence type="ECO:0000256" key="1">
    <source>
        <dbReference type="ARBA" id="ARBA00022614"/>
    </source>
</evidence>
<dbReference type="InterPro" id="IPR003591">
    <property type="entry name" value="Leu-rich_rpt_typical-subtyp"/>
</dbReference>
<sequence>MKSVREDKKKFNNYSAVFKSRTKNDDNEELSERIIISARKTGQLDLSSKGLSTVPLRVWGINELTKEEINELHLNLEFDNDNKDRWWEQESLKFLDLSVNSLTCIDPKIKNLLDLIELDIHDNLIEKLPNELSSLVKLKKLNISHNNLTKINKNLYSLENLRHLNLSYNKLTELNPAIGDLIMLETLNLSYNNMEKLPIGLGYLVRLCSLDLSHNLLIELPPDIMSMRVLKKFDASSNKLESIPPLGEMRKLEYLNLHDNNITQFPDLIGCTALQELQLSNNNISEIDMECLESMGQLKILIMANNKLENIPDDIMKMLNMERLDVSFNKLTFVPNFICIMPNLKYFIIDGNEIKNVRRDIIQCGTPRILRHLRQGFDAESIDVKSSIVTSQLNTIQSPDKYVMKHTKLLSLTGQSLQQITDSIFEDASASGVTCVDLSKNKLSQIPEKLSLIKTVEDLKLSCNQLTLLPSWMGESFTRHLRFLDLSKNQLTSMPDSFGLLENLREINISQNRFTLVPDCIYNISHLEILIVHDNQINEIDAKSLAKLSRLATLDLSNNNIRHVPHELGNQMNIRTLLLCGNYFKQPRQATLMKGTEEILSYLRSRLPA</sequence>
<dbReference type="FunFam" id="3.80.10.10:FF:000193">
    <property type="entry name" value="Leucine-rich repeat-containing protein 40"/>
    <property type="match status" value="1"/>
</dbReference>
<evidence type="ECO:0000259" key="3">
    <source>
        <dbReference type="Pfam" id="PF23598"/>
    </source>
</evidence>
<dbReference type="FunFam" id="3.80.10.10:FF:000116">
    <property type="entry name" value="Leucine-rich repeat-containing protein 40"/>
    <property type="match status" value="1"/>
</dbReference>
<keyword evidence="1" id="KW-0433">Leucine-rich repeat</keyword>